<accession>K2G8L9</accession>
<comment type="caution">
    <text evidence="1">The sequence shown here is derived from an EMBL/GenBank/DDBJ whole genome shotgun (WGS) entry which is preliminary data.</text>
</comment>
<dbReference type="AlphaFoldDB" id="K2G8L9"/>
<dbReference type="EMBL" id="AMFJ01000786">
    <property type="protein sequence ID" value="EKE26479.1"/>
    <property type="molecule type" value="Genomic_DNA"/>
</dbReference>
<proteinExistence type="predicted"/>
<name>K2G8L9_9BACT</name>
<reference evidence="1" key="1">
    <citation type="journal article" date="2012" name="Science">
        <title>Fermentation, hydrogen, and sulfur metabolism in multiple uncultivated bacterial phyla.</title>
        <authorList>
            <person name="Wrighton K.C."/>
            <person name="Thomas B.C."/>
            <person name="Sharon I."/>
            <person name="Miller C.S."/>
            <person name="Castelle C.J."/>
            <person name="VerBerkmoes N.C."/>
            <person name="Wilkins M.J."/>
            <person name="Hettich R.L."/>
            <person name="Lipton M.S."/>
            <person name="Williams K.H."/>
            <person name="Long P.E."/>
            <person name="Banfield J.F."/>
        </authorList>
    </citation>
    <scope>NUCLEOTIDE SEQUENCE [LARGE SCALE GENOMIC DNA]</scope>
</reference>
<organism evidence="1">
    <name type="scientific">uncultured bacterium</name>
    <name type="common">gcode 4</name>
    <dbReference type="NCBI Taxonomy" id="1234023"/>
    <lineage>
        <taxon>Bacteria</taxon>
        <taxon>environmental samples</taxon>
    </lineage>
</organism>
<sequence length="325" mass="39364">MNSLRSYSENYIADIRENFLLLSEIKENQKKIEDFLEMHIERLSRCIVTLSIPKIYSVNFKNEIENFIFNWAKDRFPELFKHLLISLKECKKWCDLDYKRIKDNERVLLKSYLNFMKNLKSEVNKIKETLKKEEYVETVEKTLDDISTLSINISASINKVIDFNHKPSIQEIIDFFKLFIKICENISKMIWVKLNLEEKRVYDEVKNLLLERFYYFWVSKEDILNLIKVLENDKSNANSLVWKISKINLRAFMVLNYDILRNLNIDYDEYMFFDIIENSINSSKKTKKSGKSKEIQQKWPEEFSKIKWEESYKKIYTKNNKNKRY</sequence>
<evidence type="ECO:0000313" key="1">
    <source>
        <dbReference type="EMBL" id="EKE26479.1"/>
    </source>
</evidence>
<protein>
    <submittedName>
        <fullName evidence="1">Uncharacterized protein</fullName>
    </submittedName>
</protein>
<gene>
    <name evidence="1" type="ORF">ACD_4C00270G0004</name>
</gene>